<dbReference type="EMBL" id="BTSX01000006">
    <property type="protein sequence ID" value="GMT03301.1"/>
    <property type="molecule type" value="Genomic_DNA"/>
</dbReference>
<dbReference type="AlphaFoldDB" id="A0AAV5U8U6"/>
<feature type="transmembrane region" description="Helical" evidence="2">
    <location>
        <begin position="42"/>
        <end position="71"/>
    </location>
</feature>
<reference evidence="3" key="1">
    <citation type="submission" date="2023-10" db="EMBL/GenBank/DDBJ databases">
        <title>Genome assembly of Pristionchus species.</title>
        <authorList>
            <person name="Yoshida K."/>
            <person name="Sommer R.J."/>
        </authorList>
    </citation>
    <scope>NUCLEOTIDE SEQUENCE</scope>
    <source>
        <strain evidence="3">RS0144</strain>
    </source>
</reference>
<feature type="transmembrane region" description="Helical" evidence="2">
    <location>
        <begin position="126"/>
        <end position="145"/>
    </location>
</feature>
<sequence length="522" mass="54502">SNRGTGDRMGVWSDFCGEVKSVASDVTTFVCESRAFKRIASAVVLVAGIALTVCTGGLAAGVGQMLIAGGASMMMTSLMNKKVSWADVGKSFLKGAVIGLVTMGFSSIATSMFARFATGLIGKGMLTIGSSTICSVLTNGASNLMGGKKFFDGWKRAAILGFCIGGISAVASAGTSYVTNIINKNIANENANVFIRGLSSIKELSAAYQNAVSSLGAGWQSAIGAASAFAMGFGQNVLMQLMFENGHVSWKAALACALIAGTMGAARAGMNARRRDRKDTELIEKALEDHEQGGTTDKTDATNGPNEKVKDQPGCTVATRNEKNGNVEYGESTGKRAARVKHEPEEINTRDFPDKHKVKYKVAKQGIEGFTNEEADIAREQNPPTKSGGQKVFQRPCSEVDSFRKQKNFEPSALPEDMTNVTIATGPDRNGNTNVRFAPPCKVACAHNPGRSLSTQGELSNNLTGNNLTAQNVLDAQTATSQAHLITEYNRKDSTSSDRKSGNSGSGGGGPGSEGGGPGSGG</sequence>
<feature type="transmembrane region" description="Helical" evidence="2">
    <location>
        <begin position="157"/>
        <end position="178"/>
    </location>
</feature>
<feature type="compositionally biased region" description="Basic and acidic residues" evidence="1">
    <location>
        <begin position="489"/>
        <end position="501"/>
    </location>
</feature>
<feature type="transmembrane region" description="Helical" evidence="2">
    <location>
        <begin position="92"/>
        <end position="114"/>
    </location>
</feature>
<accession>A0AAV5U8U6</accession>
<feature type="region of interest" description="Disordered" evidence="1">
    <location>
        <begin position="484"/>
        <end position="522"/>
    </location>
</feature>
<keyword evidence="4" id="KW-1185">Reference proteome</keyword>
<keyword evidence="2" id="KW-0812">Transmembrane</keyword>
<keyword evidence="2" id="KW-0472">Membrane</keyword>
<organism evidence="3 4">
    <name type="scientific">Pristionchus entomophagus</name>
    <dbReference type="NCBI Taxonomy" id="358040"/>
    <lineage>
        <taxon>Eukaryota</taxon>
        <taxon>Metazoa</taxon>
        <taxon>Ecdysozoa</taxon>
        <taxon>Nematoda</taxon>
        <taxon>Chromadorea</taxon>
        <taxon>Rhabditida</taxon>
        <taxon>Rhabditina</taxon>
        <taxon>Diplogasteromorpha</taxon>
        <taxon>Diplogasteroidea</taxon>
        <taxon>Neodiplogasteridae</taxon>
        <taxon>Pristionchus</taxon>
    </lineage>
</organism>
<evidence type="ECO:0000256" key="2">
    <source>
        <dbReference type="SAM" id="Phobius"/>
    </source>
</evidence>
<evidence type="ECO:0000313" key="3">
    <source>
        <dbReference type="EMBL" id="GMT03301.1"/>
    </source>
</evidence>
<gene>
    <name evidence="3" type="ORF">PENTCL1PPCAC_25475</name>
</gene>
<keyword evidence="2" id="KW-1133">Transmembrane helix</keyword>
<name>A0AAV5U8U6_9BILA</name>
<feature type="non-terminal residue" evidence="3">
    <location>
        <position position="1"/>
    </location>
</feature>
<feature type="compositionally biased region" description="Basic and acidic residues" evidence="1">
    <location>
        <begin position="340"/>
        <end position="351"/>
    </location>
</feature>
<feature type="transmembrane region" description="Helical" evidence="2">
    <location>
        <begin position="248"/>
        <end position="268"/>
    </location>
</feature>
<dbReference type="Proteomes" id="UP001432027">
    <property type="component" value="Unassembled WGS sequence"/>
</dbReference>
<proteinExistence type="predicted"/>
<feature type="non-terminal residue" evidence="3">
    <location>
        <position position="522"/>
    </location>
</feature>
<evidence type="ECO:0000256" key="1">
    <source>
        <dbReference type="SAM" id="MobiDB-lite"/>
    </source>
</evidence>
<feature type="region of interest" description="Disordered" evidence="1">
    <location>
        <begin position="287"/>
        <end position="351"/>
    </location>
</feature>
<protein>
    <submittedName>
        <fullName evidence="3">Uncharacterized protein</fullName>
    </submittedName>
</protein>
<feature type="compositionally biased region" description="Gly residues" evidence="1">
    <location>
        <begin position="504"/>
        <end position="522"/>
    </location>
</feature>
<feature type="compositionally biased region" description="Basic and acidic residues" evidence="1">
    <location>
        <begin position="287"/>
        <end position="300"/>
    </location>
</feature>
<comment type="caution">
    <text evidence="3">The sequence shown here is derived from an EMBL/GenBank/DDBJ whole genome shotgun (WGS) entry which is preliminary data.</text>
</comment>
<evidence type="ECO:0000313" key="4">
    <source>
        <dbReference type="Proteomes" id="UP001432027"/>
    </source>
</evidence>